<dbReference type="InterPro" id="IPR016153">
    <property type="entry name" value="Heat_shock_Hsp33_N"/>
</dbReference>
<dbReference type="GO" id="GO:0044183">
    <property type="term" value="F:protein folding chaperone"/>
    <property type="evidence" value="ECO:0007669"/>
    <property type="project" value="TreeGrafter"/>
</dbReference>
<dbReference type="AlphaFoldDB" id="A0A845A6H5"/>
<evidence type="ECO:0000256" key="5">
    <source>
        <dbReference type="ARBA" id="ARBA00023284"/>
    </source>
</evidence>
<evidence type="ECO:0000313" key="7">
    <source>
        <dbReference type="Proteomes" id="UP000460626"/>
    </source>
</evidence>
<comment type="caution">
    <text evidence="6">The sequence shown here is derived from an EMBL/GenBank/DDBJ whole genome shotgun (WGS) entry which is preliminary data.</text>
</comment>
<keyword evidence="4" id="KW-0143">Chaperone</keyword>
<protein>
    <submittedName>
        <fullName evidence="6">Hsp33 family molecular chaperone HslO</fullName>
    </submittedName>
</protein>
<dbReference type="SUPFAM" id="SSF118352">
    <property type="entry name" value="HSP33 redox switch-like"/>
    <property type="match status" value="1"/>
</dbReference>
<dbReference type="OrthoDB" id="9793753at2"/>
<dbReference type="RefSeq" id="WP_131451157.1">
    <property type="nucleotide sequence ID" value="NZ_BMJK01000001.1"/>
</dbReference>
<evidence type="ECO:0000256" key="4">
    <source>
        <dbReference type="ARBA" id="ARBA00023186"/>
    </source>
</evidence>
<dbReference type="PANTHER" id="PTHR30111">
    <property type="entry name" value="33 KDA CHAPERONIN"/>
    <property type="match status" value="1"/>
</dbReference>
<reference evidence="6 7" key="1">
    <citation type="submission" date="2019-12" db="EMBL/GenBank/DDBJ databases">
        <title>Genomic-based taxomic classification of the family Erythrobacteraceae.</title>
        <authorList>
            <person name="Xu L."/>
        </authorList>
    </citation>
    <scope>NUCLEOTIDE SEQUENCE [LARGE SCALE GENOMIC DNA]</scope>
    <source>
        <strain evidence="6 7">RC4-10-4</strain>
    </source>
</reference>
<dbReference type="GO" id="GO:0042026">
    <property type="term" value="P:protein refolding"/>
    <property type="evidence" value="ECO:0007669"/>
    <property type="project" value="TreeGrafter"/>
</dbReference>
<evidence type="ECO:0000256" key="2">
    <source>
        <dbReference type="ARBA" id="ARBA00022833"/>
    </source>
</evidence>
<keyword evidence="5" id="KW-0676">Redox-active center</keyword>
<keyword evidence="1" id="KW-0963">Cytoplasm</keyword>
<evidence type="ECO:0000256" key="1">
    <source>
        <dbReference type="ARBA" id="ARBA00022490"/>
    </source>
</evidence>
<dbReference type="GO" id="GO:0005737">
    <property type="term" value="C:cytoplasm"/>
    <property type="evidence" value="ECO:0007669"/>
    <property type="project" value="InterPro"/>
</dbReference>
<name>A0A845A6H5_9SPHN</name>
<keyword evidence="2" id="KW-0862">Zinc</keyword>
<sequence>MTDAHSQTFSDRLLGFAIPSRDCRGRAVRLGPVIEDILSAHDYAAPLKHCLAEALVVTALMGGLLKDEGDQLTVQAQGEGGIASLLACDYRGGELRGYIQHDRESEMDAGANPSLETLFGKGHLAITFDIASTGQRYQGIVPLEGASLAEAIETYFAQSEQVPTRIRTAITIHGAECVAAGMLIQHLPEGEEGRERLHARLDHPHWEHIAILAESLRHEELADVSLSLEDLVWRLYHEEDEVRVMPGPALGKGCRCSAVHFEEILSRFPKDDRREMANDDGIIVVDCAFCSKEFAILD</sequence>
<keyword evidence="7" id="KW-1185">Reference proteome</keyword>
<dbReference type="InterPro" id="IPR023212">
    <property type="entry name" value="Hsp33_helix_hairpin_bin_dom_sf"/>
</dbReference>
<dbReference type="GO" id="GO:0051082">
    <property type="term" value="F:unfolded protein binding"/>
    <property type="evidence" value="ECO:0007669"/>
    <property type="project" value="InterPro"/>
</dbReference>
<dbReference type="InterPro" id="IPR016154">
    <property type="entry name" value="Heat_shock_Hsp33_C"/>
</dbReference>
<evidence type="ECO:0000256" key="3">
    <source>
        <dbReference type="ARBA" id="ARBA00023157"/>
    </source>
</evidence>
<dbReference type="CDD" id="cd00498">
    <property type="entry name" value="Hsp33"/>
    <property type="match status" value="1"/>
</dbReference>
<dbReference type="PANTHER" id="PTHR30111:SF1">
    <property type="entry name" value="33 KDA CHAPERONIN"/>
    <property type="match status" value="1"/>
</dbReference>
<organism evidence="6 7">
    <name type="scientific">Aurantiacibacter arachoides</name>
    <dbReference type="NCBI Taxonomy" id="1850444"/>
    <lineage>
        <taxon>Bacteria</taxon>
        <taxon>Pseudomonadati</taxon>
        <taxon>Pseudomonadota</taxon>
        <taxon>Alphaproteobacteria</taxon>
        <taxon>Sphingomonadales</taxon>
        <taxon>Erythrobacteraceae</taxon>
        <taxon>Aurantiacibacter</taxon>
    </lineage>
</organism>
<dbReference type="EMBL" id="WTYH01000001">
    <property type="protein sequence ID" value="MXO94527.1"/>
    <property type="molecule type" value="Genomic_DNA"/>
</dbReference>
<dbReference type="Gene3D" id="3.55.30.10">
    <property type="entry name" value="Hsp33 domain"/>
    <property type="match status" value="1"/>
</dbReference>
<dbReference type="SUPFAM" id="SSF64397">
    <property type="entry name" value="Hsp33 domain"/>
    <property type="match status" value="1"/>
</dbReference>
<dbReference type="InterPro" id="IPR000397">
    <property type="entry name" value="Heat_shock_Hsp33"/>
</dbReference>
<dbReference type="Gene3D" id="3.90.1280.10">
    <property type="entry name" value="HSP33 redox switch-like"/>
    <property type="match status" value="1"/>
</dbReference>
<proteinExistence type="predicted"/>
<dbReference type="PIRSF" id="PIRSF005261">
    <property type="entry name" value="Heat_shock_Hsp33"/>
    <property type="match status" value="1"/>
</dbReference>
<dbReference type="Proteomes" id="UP000460626">
    <property type="component" value="Unassembled WGS sequence"/>
</dbReference>
<keyword evidence="3" id="KW-1015">Disulfide bond</keyword>
<dbReference type="Gene3D" id="1.10.287.480">
    <property type="entry name" value="helix hairpin bin"/>
    <property type="match status" value="1"/>
</dbReference>
<dbReference type="Pfam" id="PF01430">
    <property type="entry name" value="HSP33"/>
    <property type="match status" value="1"/>
</dbReference>
<evidence type="ECO:0000313" key="6">
    <source>
        <dbReference type="EMBL" id="MXO94527.1"/>
    </source>
</evidence>
<gene>
    <name evidence="6" type="ORF">GRI62_13060</name>
</gene>
<accession>A0A845A6H5</accession>